<feature type="transmembrane region" description="Helical" evidence="3">
    <location>
        <begin position="227"/>
        <end position="246"/>
    </location>
</feature>
<comment type="similarity">
    <text evidence="1">Belongs to the ThrE exporter (TC 2.A.79) family.</text>
</comment>
<dbReference type="InterPro" id="IPR051361">
    <property type="entry name" value="ThrE/Ser_Exporter"/>
</dbReference>
<dbReference type="InterPro" id="IPR010619">
    <property type="entry name" value="ThrE-like_N"/>
</dbReference>
<comment type="caution">
    <text evidence="5">The sequence shown here is derived from an EMBL/GenBank/DDBJ whole genome shotgun (WGS) entry which is preliminary data.</text>
</comment>
<sequence length="388" mass="42328">MALNPEQLTLRVDDEPGSTEELLQGDGYPESRHKHKLSWPSDNPIPMSKKLGLNSGAPIDIEEANKRREFVLTLTKALMTFGSPSHRIESQVKAAATIMSLEADCMYLPNMAIISMRLGEHLAMRTFFVRARGRIALTSLQKVHQIYRNVLHENLPASAGTQALKRLLRAPPIYSLPVRCFLAFMSASAICGLSFGGSILDMWISGICACALQYLGLNAANKSAMYANVYEISVTIIVAFVARGLSSIPGDVFCYTAISSAGVVVILPGFTVQLMSRNIFCGSVRIVYAVIYTLFLGFGLTIGSDLYLLVDPKARNLYYHINNDEHGNSNSNSNGSVPMTYLHGTFTMLNGTNPLTPIGGVLGIHEVATKGSERVIKGRGIHSIPKRF</sequence>
<feature type="domain" description="Threonine/serine exporter-like N-terminal" evidence="4">
    <location>
        <begin position="70"/>
        <end position="306"/>
    </location>
</feature>
<evidence type="ECO:0000313" key="6">
    <source>
        <dbReference type="Proteomes" id="UP000001861"/>
    </source>
</evidence>
<dbReference type="VEuPathDB" id="FungiDB:CC1G_01756"/>
<dbReference type="eggNOG" id="ENOG502QPMM">
    <property type="taxonomic scope" value="Eukaryota"/>
</dbReference>
<evidence type="ECO:0000313" key="5">
    <source>
        <dbReference type="EMBL" id="EAU92711.2"/>
    </source>
</evidence>
<evidence type="ECO:0000256" key="1">
    <source>
        <dbReference type="ARBA" id="ARBA00034125"/>
    </source>
</evidence>
<dbReference type="GeneID" id="6005502"/>
<gene>
    <name evidence="5" type="ORF">CC1G_01756</name>
</gene>
<accession>A8N2B6</accession>
<organism evidence="5 6">
    <name type="scientific">Coprinopsis cinerea (strain Okayama-7 / 130 / ATCC MYA-4618 / FGSC 9003)</name>
    <name type="common">Inky cap fungus</name>
    <name type="synonym">Hormographiella aspergillata</name>
    <dbReference type="NCBI Taxonomy" id="240176"/>
    <lineage>
        <taxon>Eukaryota</taxon>
        <taxon>Fungi</taxon>
        <taxon>Dikarya</taxon>
        <taxon>Basidiomycota</taxon>
        <taxon>Agaricomycotina</taxon>
        <taxon>Agaricomycetes</taxon>
        <taxon>Agaricomycetidae</taxon>
        <taxon>Agaricales</taxon>
        <taxon>Agaricineae</taxon>
        <taxon>Psathyrellaceae</taxon>
        <taxon>Coprinopsis</taxon>
    </lineage>
</organism>
<feature type="region of interest" description="Disordered" evidence="2">
    <location>
        <begin position="1"/>
        <end position="41"/>
    </location>
</feature>
<evidence type="ECO:0000256" key="3">
    <source>
        <dbReference type="SAM" id="Phobius"/>
    </source>
</evidence>
<keyword evidence="3" id="KW-0472">Membrane</keyword>
<dbReference type="OMA" id="MIDMWIS"/>
<proteinExistence type="inferred from homology"/>
<evidence type="ECO:0000256" key="2">
    <source>
        <dbReference type="SAM" id="MobiDB-lite"/>
    </source>
</evidence>
<feature type="transmembrane region" description="Helical" evidence="3">
    <location>
        <begin position="286"/>
        <end position="310"/>
    </location>
</feature>
<feature type="transmembrane region" description="Helical" evidence="3">
    <location>
        <begin position="252"/>
        <end position="274"/>
    </location>
</feature>
<dbReference type="PANTHER" id="PTHR31082">
    <property type="entry name" value="PHEROMONE-REGULATED MEMBRANE PROTEIN 10"/>
    <property type="match status" value="1"/>
</dbReference>
<dbReference type="PANTHER" id="PTHR31082:SF4">
    <property type="entry name" value="PHEROMONE-REGULATED MEMBRANE PROTEIN 10"/>
    <property type="match status" value="1"/>
</dbReference>
<dbReference type="Proteomes" id="UP000001861">
    <property type="component" value="Unassembled WGS sequence"/>
</dbReference>
<dbReference type="HOGENOM" id="CLU_711751_0_0_1"/>
<dbReference type="OrthoDB" id="413008at2759"/>
<dbReference type="EMBL" id="AACS02000001">
    <property type="protein sequence ID" value="EAU92711.2"/>
    <property type="molecule type" value="Genomic_DNA"/>
</dbReference>
<evidence type="ECO:0000259" key="4">
    <source>
        <dbReference type="Pfam" id="PF06738"/>
    </source>
</evidence>
<dbReference type="GO" id="GO:0022857">
    <property type="term" value="F:transmembrane transporter activity"/>
    <property type="evidence" value="ECO:0007669"/>
    <property type="project" value="InterPro"/>
</dbReference>
<dbReference type="AlphaFoldDB" id="A8N2B6"/>
<keyword evidence="6" id="KW-1185">Reference proteome</keyword>
<dbReference type="RefSeq" id="XP_001829076.2">
    <property type="nucleotide sequence ID" value="XM_001829024.2"/>
</dbReference>
<feature type="transmembrane region" description="Helical" evidence="3">
    <location>
        <begin position="202"/>
        <end position="220"/>
    </location>
</feature>
<reference evidence="5 6" key="1">
    <citation type="journal article" date="2010" name="Proc. Natl. Acad. Sci. U.S.A.">
        <title>Insights into evolution of multicellular fungi from the assembled chromosomes of the mushroom Coprinopsis cinerea (Coprinus cinereus).</title>
        <authorList>
            <person name="Stajich J.E."/>
            <person name="Wilke S.K."/>
            <person name="Ahren D."/>
            <person name="Au C.H."/>
            <person name="Birren B.W."/>
            <person name="Borodovsky M."/>
            <person name="Burns C."/>
            <person name="Canback B."/>
            <person name="Casselton L.A."/>
            <person name="Cheng C.K."/>
            <person name="Deng J."/>
            <person name="Dietrich F.S."/>
            <person name="Fargo D.C."/>
            <person name="Farman M.L."/>
            <person name="Gathman A.C."/>
            <person name="Goldberg J."/>
            <person name="Guigo R."/>
            <person name="Hoegger P.J."/>
            <person name="Hooker J.B."/>
            <person name="Huggins A."/>
            <person name="James T.Y."/>
            <person name="Kamada T."/>
            <person name="Kilaru S."/>
            <person name="Kodira C."/>
            <person name="Kues U."/>
            <person name="Kupfer D."/>
            <person name="Kwan H.S."/>
            <person name="Lomsadze A."/>
            <person name="Li W."/>
            <person name="Lilly W.W."/>
            <person name="Ma L.J."/>
            <person name="Mackey A.J."/>
            <person name="Manning G."/>
            <person name="Martin F."/>
            <person name="Muraguchi H."/>
            <person name="Natvig D.O."/>
            <person name="Palmerini H."/>
            <person name="Ramesh M.A."/>
            <person name="Rehmeyer C.J."/>
            <person name="Roe B.A."/>
            <person name="Shenoy N."/>
            <person name="Stanke M."/>
            <person name="Ter-Hovhannisyan V."/>
            <person name="Tunlid A."/>
            <person name="Velagapudi R."/>
            <person name="Vision T.J."/>
            <person name="Zeng Q."/>
            <person name="Zolan M.E."/>
            <person name="Pukkila P.J."/>
        </authorList>
    </citation>
    <scope>NUCLEOTIDE SEQUENCE [LARGE SCALE GENOMIC DNA]</scope>
    <source>
        <strain evidence="6">Okayama-7 / 130 / ATCC MYA-4618 / FGSC 9003</strain>
    </source>
</reference>
<keyword evidence="3" id="KW-0812">Transmembrane</keyword>
<protein>
    <submittedName>
        <fullName evidence="5">Pheromone-regulated membrane protein 10</fullName>
    </submittedName>
</protein>
<dbReference type="KEGG" id="cci:CC1G_01756"/>
<keyword evidence="3" id="KW-1133">Transmembrane helix</keyword>
<name>A8N2B6_COPC7</name>
<dbReference type="InParanoid" id="A8N2B6"/>
<dbReference type="Pfam" id="PF06738">
    <property type="entry name" value="ThrE"/>
    <property type="match status" value="1"/>
</dbReference>